<dbReference type="Gene3D" id="3.40.50.1820">
    <property type="entry name" value="alpha/beta hydrolase"/>
    <property type="match status" value="1"/>
</dbReference>
<evidence type="ECO:0000256" key="1">
    <source>
        <dbReference type="ARBA" id="ARBA00022801"/>
    </source>
</evidence>
<dbReference type="PANTHER" id="PTHR43798:SF31">
    <property type="entry name" value="AB HYDROLASE SUPERFAMILY PROTEIN YCLE"/>
    <property type="match status" value="1"/>
</dbReference>
<sequence>MKAISTIAALLFLLGACTQKNKTQETMEAPRLEVKNGAMPINYNQCGDGDVALLFVHGWGINQSYWDGQVDYFCKNYTVVTMDVPGFGQTAKTRDQWTIENYGQDVGAVIDQLGLDQVILVGHSMGGDIVLEAALNNPEKVIGIIGIDNFKSPAFEKSEEMENFLSDFVQSLRENYREVVGDFGRKYLFHPNTDSLIIERVVGDFQNSDPDVAIGSIESLFNYPEASKLQKLDIKLHLINCVFTPIMEENLQATGVAYEIVNMEETGHYPMLEKPDEFNQQLAATIQKILAGRAHP</sequence>
<dbReference type="EMBL" id="JAUJEB010000005">
    <property type="protein sequence ID" value="MDN5214635.1"/>
    <property type="molecule type" value="Genomic_DNA"/>
</dbReference>
<feature type="domain" description="AB hydrolase-1" evidence="2">
    <location>
        <begin position="52"/>
        <end position="178"/>
    </location>
</feature>
<accession>A0ABT8LA53</accession>
<dbReference type="PRINTS" id="PR00111">
    <property type="entry name" value="ABHYDROLASE"/>
</dbReference>
<dbReference type="Proteomes" id="UP001172083">
    <property type="component" value="Unassembled WGS sequence"/>
</dbReference>
<dbReference type="RefSeq" id="WP_346759974.1">
    <property type="nucleotide sequence ID" value="NZ_JAUJEB010000005.1"/>
</dbReference>
<comment type="caution">
    <text evidence="3">The sequence shown here is derived from an EMBL/GenBank/DDBJ whole genome shotgun (WGS) entry which is preliminary data.</text>
</comment>
<dbReference type="InterPro" id="IPR000073">
    <property type="entry name" value="AB_hydrolase_1"/>
</dbReference>
<keyword evidence="4" id="KW-1185">Reference proteome</keyword>
<evidence type="ECO:0000313" key="4">
    <source>
        <dbReference type="Proteomes" id="UP001172083"/>
    </source>
</evidence>
<reference evidence="3" key="1">
    <citation type="submission" date="2023-06" db="EMBL/GenBank/DDBJ databases">
        <title>Genomic of Agaribacillus aureum.</title>
        <authorList>
            <person name="Wang G."/>
        </authorList>
    </citation>
    <scope>NUCLEOTIDE SEQUENCE</scope>
    <source>
        <strain evidence="3">BMA12</strain>
    </source>
</reference>
<dbReference type="GO" id="GO:0016787">
    <property type="term" value="F:hydrolase activity"/>
    <property type="evidence" value="ECO:0007669"/>
    <property type="project" value="UniProtKB-KW"/>
</dbReference>
<evidence type="ECO:0000259" key="2">
    <source>
        <dbReference type="Pfam" id="PF00561"/>
    </source>
</evidence>
<dbReference type="InterPro" id="IPR029058">
    <property type="entry name" value="AB_hydrolase_fold"/>
</dbReference>
<keyword evidence="1 3" id="KW-0378">Hydrolase</keyword>
<name>A0ABT8LA53_9BACT</name>
<dbReference type="PROSITE" id="PS51257">
    <property type="entry name" value="PROKAR_LIPOPROTEIN"/>
    <property type="match status" value="1"/>
</dbReference>
<dbReference type="PANTHER" id="PTHR43798">
    <property type="entry name" value="MONOACYLGLYCEROL LIPASE"/>
    <property type="match status" value="1"/>
</dbReference>
<evidence type="ECO:0000313" key="3">
    <source>
        <dbReference type="EMBL" id="MDN5214635.1"/>
    </source>
</evidence>
<dbReference type="SUPFAM" id="SSF53474">
    <property type="entry name" value="alpha/beta-Hydrolases"/>
    <property type="match status" value="1"/>
</dbReference>
<dbReference type="InterPro" id="IPR050266">
    <property type="entry name" value="AB_hydrolase_sf"/>
</dbReference>
<organism evidence="3 4">
    <name type="scientific">Agaribacillus aureus</name>
    <dbReference type="NCBI Taxonomy" id="3051825"/>
    <lineage>
        <taxon>Bacteria</taxon>
        <taxon>Pseudomonadati</taxon>
        <taxon>Bacteroidota</taxon>
        <taxon>Cytophagia</taxon>
        <taxon>Cytophagales</taxon>
        <taxon>Splendidivirgaceae</taxon>
        <taxon>Agaribacillus</taxon>
    </lineage>
</organism>
<protein>
    <submittedName>
        <fullName evidence="3">Alpha/beta hydrolase</fullName>
    </submittedName>
</protein>
<gene>
    <name evidence="3" type="ORF">QQ020_21325</name>
</gene>
<dbReference type="Pfam" id="PF00561">
    <property type="entry name" value="Abhydrolase_1"/>
    <property type="match status" value="1"/>
</dbReference>
<proteinExistence type="predicted"/>